<dbReference type="InterPro" id="IPR050534">
    <property type="entry name" value="Coronavir_polyprotein_1ab"/>
</dbReference>
<evidence type="ECO:0000256" key="7">
    <source>
        <dbReference type="ARBA" id="ARBA00022485"/>
    </source>
</evidence>
<comment type="catalytic activity">
    <reaction evidence="25">
        <text>ATP + H2O = ADP + phosphate + H(+)</text>
        <dbReference type="Rhea" id="RHEA:13065"/>
        <dbReference type="ChEBI" id="CHEBI:15377"/>
        <dbReference type="ChEBI" id="CHEBI:15378"/>
        <dbReference type="ChEBI" id="CHEBI:30616"/>
        <dbReference type="ChEBI" id="CHEBI:43474"/>
        <dbReference type="ChEBI" id="CHEBI:456216"/>
        <dbReference type="EC" id="3.6.4.12"/>
    </reaction>
    <physiologicalReaction direction="left-to-right" evidence="25">
        <dbReference type="Rhea" id="RHEA:13066"/>
    </physiologicalReaction>
</comment>
<feature type="domain" description="Helicase ATP-binding" evidence="27">
    <location>
        <begin position="809"/>
        <end position="1018"/>
    </location>
</feature>
<dbReference type="InterPro" id="IPR027417">
    <property type="entry name" value="P-loop_NTPase"/>
</dbReference>
<evidence type="ECO:0000256" key="5">
    <source>
        <dbReference type="ARBA" id="ARBA00012551"/>
    </source>
</evidence>
<evidence type="ECO:0000256" key="10">
    <source>
        <dbReference type="ARBA" id="ARBA00022723"/>
    </source>
</evidence>
<dbReference type="SUPFAM" id="SSF52540">
    <property type="entry name" value="P-loop containing nucleoside triphosphate hydrolases"/>
    <property type="match status" value="2"/>
</dbReference>
<dbReference type="KEGG" id="ccal:108625686"/>
<comment type="similarity">
    <text evidence="4">Belongs to the DNA2/NAM7 helicase family.</text>
</comment>
<evidence type="ECO:0000256" key="20">
    <source>
        <dbReference type="ARBA" id="ARBA00023128"/>
    </source>
</evidence>
<evidence type="ECO:0000256" key="11">
    <source>
        <dbReference type="ARBA" id="ARBA00022741"/>
    </source>
</evidence>
<dbReference type="GO" id="GO:0051539">
    <property type="term" value="F:4 iron, 4 sulfur cluster binding"/>
    <property type="evidence" value="ECO:0007669"/>
    <property type="project" value="UniProtKB-KW"/>
</dbReference>
<feature type="compositionally biased region" description="Basic and acidic residues" evidence="26">
    <location>
        <begin position="28"/>
        <end position="41"/>
    </location>
</feature>
<dbReference type="Pfam" id="PF21123">
    <property type="entry name" value="Dna2_Rift"/>
    <property type="match status" value="1"/>
</dbReference>
<evidence type="ECO:0000313" key="29">
    <source>
        <dbReference type="RefSeq" id="XP_026669989.1"/>
    </source>
</evidence>
<dbReference type="PANTHER" id="PTHR43788">
    <property type="entry name" value="DNA2/NAM7 HELICASE FAMILY MEMBER"/>
    <property type="match status" value="1"/>
</dbReference>
<keyword evidence="28" id="KW-1185">Reference proteome</keyword>
<dbReference type="InterPro" id="IPR041679">
    <property type="entry name" value="DNA2/NAM7-like_C"/>
</dbReference>
<keyword evidence="14" id="KW-0378">Hydrolase</keyword>
<evidence type="ECO:0000256" key="12">
    <source>
        <dbReference type="ARBA" id="ARBA00022759"/>
    </source>
</evidence>
<keyword evidence="12" id="KW-0255">Endonuclease</keyword>
<dbReference type="RefSeq" id="XP_026669989.1">
    <property type="nucleotide sequence ID" value="XM_026814188.1"/>
</dbReference>
<gene>
    <name evidence="29" type="primary">LOC108625686</name>
</gene>
<feature type="region of interest" description="Disordered" evidence="26">
    <location>
        <begin position="64"/>
        <end position="88"/>
    </location>
</feature>
<dbReference type="GO" id="GO:0003677">
    <property type="term" value="F:DNA binding"/>
    <property type="evidence" value="ECO:0007669"/>
    <property type="project" value="UniProtKB-KW"/>
</dbReference>
<organism evidence="28 29">
    <name type="scientific">Ceratina calcarata</name>
    <dbReference type="NCBI Taxonomy" id="156304"/>
    <lineage>
        <taxon>Eukaryota</taxon>
        <taxon>Metazoa</taxon>
        <taxon>Ecdysozoa</taxon>
        <taxon>Arthropoda</taxon>
        <taxon>Hexapoda</taxon>
        <taxon>Insecta</taxon>
        <taxon>Pterygota</taxon>
        <taxon>Neoptera</taxon>
        <taxon>Endopterygota</taxon>
        <taxon>Hymenoptera</taxon>
        <taxon>Apocrita</taxon>
        <taxon>Aculeata</taxon>
        <taxon>Apoidea</taxon>
        <taxon>Anthophila</taxon>
        <taxon>Apidae</taxon>
        <taxon>Ceratina</taxon>
        <taxon>Zadontomerus</taxon>
    </lineage>
</organism>
<evidence type="ECO:0000313" key="28">
    <source>
        <dbReference type="Proteomes" id="UP000694925"/>
    </source>
</evidence>
<dbReference type="Gene3D" id="3.40.50.300">
    <property type="entry name" value="P-loop containing nucleotide triphosphate hydrolases"/>
    <property type="match status" value="4"/>
</dbReference>
<dbReference type="InterPro" id="IPR047187">
    <property type="entry name" value="SF1_C_Upf1"/>
</dbReference>
<dbReference type="CTD" id="1763"/>
<evidence type="ECO:0000256" key="17">
    <source>
        <dbReference type="ARBA" id="ARBA00023004"/>
    </source>
</evidence>
<dbReference type="CDD" id="cd18041">
    <property type="entry name" value="DEXXQc_DNA2"/>
    <property type="match status" value="2"/>
</dbReference>
<dbReference type="GO" id="GO:0005739">
    <property type="term" value="C:mitochondrion"/>
    <property type="evidence" value="ECO:0007669"/>
    <property type="project" value="UniProtKB-SubCell"/>
</dbReference>
<comment type="subcellular location">
    <subcellularLocation>
        <location evidence="3">Mitochondrion</location>
    </subcellularLocation>
    <subcellularLocation>
        <location evidence="2">Nucleus</location>
    </subcellularLocation>
</comment>
<keyword evidence="9" id="KW-0540">Nuclease</keyword>
<dbReference type="GO" id="GO:0004519">
    <property type="term" value="F:endonuclease activity"/>
    <property type="evidence" value="ECO:0007669"/>
    <property type="project" value="UniProtKB-KW"/>
</dbReference>
<evidence type="ECO:0000256" key="4">
    <source>
        <dbReference type="ARBA" id="ARBA00007913"/>
    </source>
</evidence>
<dbReference type="GO" id="GO:0017116">
    <property type="term" value="F:single-stranded DNA helicase activity"/>
    <property type="evidence" value="ECO:0007669"/>
    <property type="project" value="InterPro"/>
</dbReference>
<sequence length="1685" mass="189368">MNKSRSTRDKTKGASTSRSPRNKGKNNIPKDDSKTISKTDIETQGSSVKRKLLETDDSCQRKIAKLGNGSPRTPKYRPSLADKNQLNNEEDGVKIVKEVIVREAFSKENMNPDQSKILPRKSSGGNVERVSFEKCISGDEGISDVSIITLNSSENSTFDKHPSISIDISTDASDKSIIIVNDSDESLREISTSSLPKDTTESQNSIATGTCDTKTINESQELEKLFDDFLDEEFLNISEVDFDSSTYKVGEIDFGTFQRCKVVEIKYEANTITLDVEQKNEKCGTVLICGRWVNCIVRKGDKVVVRAEKKGGKWTVDDVTGMLVVHPDTLLSGTSISGATFCMRKSVLSEKFRRIDSLRSEDQDSTPLVVGTLVHQLLQTAINKNISRTSEISELMEKILQTPDAVTLLYATNVTLRTCREKMSIYVPKIQEFILHYLKDQEQNQIARTTGNFKGKIAQIRDIEEIVWSPELGMKGKIDITAQVKINSKKKIMPLEIKTGRATFSHQHRGQVILYLMMMALTEEDTDTGLLLYLKDVLLREVKSQRAEERDLIILRNTLAHYLTASRFDSSKETLENLELPEPINSPWCSSCEYNTLCCAYLSRDDSLQLSESHPLKQVTNQILKTLKPEHIDYMLHWVKLLQMEESVHSSESTFKQLWTLTPQEREKKGRAVCNLKMLDVRVTNGRYVHSFARASPGEKIPYLEFNDNEYVIISTNARINLASGYVAERGEDQINVMVDRDLIKYKHEIFHVNKYSSSSYLSTNLGNIGELMTNTEICRRLREIVIEKKPATFDENSSLAGQLDNTGLMQRFNKGQLVAIKKALSANDYLLIKGMPGTGKTETIVGLIMSLRKMKLSVLITAHTNSAVDNILLKLLEMGVDFLRLGSSAHSSLTNKTDAYVTSNCTSPESLEKLYSSKDIVATTCYGASHPLLKRRTFDFCLVDESTQALQSTVLRPLYSAKKFVLVGDPDQLPPIVRNIRAKKLGADESLFSRLDNENNTVELNLQYRMNRRIMHVANKFTYRDMLKSGDVATADACISTQQSILKREKEWTRKALSPLISESVILINTGRTCNLKKPSEMADRFSDSEDTCSNVWEAAIAAKLVQTLLMMGISIQNIGIITPYRAQVDLLGRVIRQAVEINTVDQYQGRDKDIIIYSCVKSLLDSDIIEEDNEILGDRRRLTVAITRAKKKLIIIADKHTTSRYSTFDDLYKIINETDDGRNVINLTDHIDLSAGQQLIDTDNTGLMQRFNKGQLVAIKKALSANDYLLIKGMPGTGKTETIVGLIMSLRKMKLSVLITAHTNSAVDNILLKLLEMGVDFLRLGSSAHSSLTNKTDAYVTSNCTSPESLEKLYSSKDIVATTCYGASHPLLKRRTFDFCLVDESTQALQSTVLRPLYSAKKFVLVGDPDQLPPIVRNIRAKKLGADESLFSRLDNENNTVELNLQYRMNRRIMHVANKFTYRDMLKSGDVATADACISTQQSILKREKEWTRKALSPLISESVILINTGRTCNLKKPSEMADRFSDSEDTCSNVWEAAIAAKLVQTLLMMGISIQNIGIITPYRAQVDLLGRVIRQAVEINTVDQYQGRDKDIIIYSCVKSLLDSDIIEEDNEILGDRRRLTVAITRAKKKLIIIADKHTTSRYSTFDDLYKIINETDDGRNVINLTDHIDLSAGQQLIDIL</sequence>
<dbReference type="GO" id="GO:0043139">
    <property type="term" value="F:5'-3' DNA helicase activity"/>
    <property type="evidence" value="ECO:0007669"/>
    <property type="project" value="TreeGrafter"/>
</dbReference>
<evidence type="ECO:0000256" key="24">
    <source>
        <dbReference type="ARBA" id="ARBA00032548"/>
    </source>
</evidence>
<evidence type="ECO:0000256" key="26">
    <source>
        <dbReference type="SAM" id="MobiDB-lite"/>
    </source>
</evidence>
<dbReference type="GeneID" id="108625686"/>
<dbReference type="SMART" id="SM00487">
    <property type="entry name" value="DEXDc"/>
    <property type="match status" value="2"/>
</dbReference>
<dbReference type="GO" id="GO:0005634">
    <property type="term" value="C:nucleus"/>
    <property type="evidence" value="ECO:0007669"/>
    <property type="project" value="UniProtKB-SubCell"/>
</dbReference>
<feature type="region of interest" description="Disordered" evidence="26">
    <location>
        <begin position="1"/>
        <end position="48"/>
    </location>
</feature>
<name>A0AAJ7S248_9HYME</name>
<evidence type="ECO:0000256" key="2">
    <source>
        <dbReference type="ARBA" id="ARBA00004123"/>
    </source>
</evidence>
<evidence type="ECO:0000256" key="14">
    <source>
        <dbReference type="ARBA" id="ARBA00022801"/>
    </source>
</evidence>
<dbReference type="GO" id="GO:0006281">
    <property type="term" value="P:DNA repair"/>
    <property type="evidence" value="ECO:0007669"/>
    <property type="project" value="UniProtKB-KW"/>
</dbReference>
<proteinExistence type="inferred from homology"/>
<feature type="compositionally biased region" description="Basic and acidic residues" evidence="26">
    <location>
        <begin position="1"/>
        <end position="12"/>
    </location>
</feature>
<dbReference type="Pfam" id="PF13087">
    <property type="entry name" value="AAA_12"/>
    <property type="match status" value="2"/>
</dbReference>
<dbReference type="CDD" id="cd18808">
    <property type="entry name" value="SF1_C_Upf1"/>
    <property type="match status" value="2"/>
</dbReference>
<keyword evidence="17" id="KW-0408">Iron</keyword>
<keyword evidence="8" id="KW-0235">DNA replication</keyword>
<dbReference type="Proteomes" id="UP000694925">
    <property type="component" value="Unplaced"/>
</dbReference>
<keyword evidence="13" id="KW-0227">DNA damage</keyword>
<evidence type="ECO:0000259" key="27">
    <source>
        <dbReference type="SMART" id="SM00487"/>
    </source>
</evidence>
<evidence type="ECO:0000256" key="15">
    <source>
        <dbReference type="ARBA" id="ARBA00022806"/>
    </source>
</evidence>
<dbReference type="PANTHER" id="PTHR43788:SF8">
    <property type="entry name" value="DNA-BINDING PROTEIN SMUBP-2"/>
    <property type="match status" value="1"/>
</dbReference>
<dbReference type="Pfam" id="PF08696">
    <property type="entry name" value="Dna2"/>
    <property type="match status" value="1"/>
</dbReference>
<keyword evidence="15 29" id="KW-0347">Helicase</keyword>
<dbReference type="CDD" id="cd22318">
    <property type="entry name" value="DNA2_N-like"/>
    <property type="match status" value="1"/>
</dbReference>
<evidence type="ECO:0000256" key="13">
    <source>
        <dbReference type="ARBA" id="ARBA00022763"/>
    </source>
</evidence>
<dbReference type="GO" id="GO:0046872">
    <property type="term" value="F:metal ion binding"/>
    <property type="evidence" value="ECO:0007669"/>
    <property type="project" value="UniProtKB-KW"/>
</dbReference>
<accession>A0AAJ7S248</accession>
<evidence type="ECO:0000256" key="1">
    <source>
        <dbReference type="ARBA" id="ARBA00001966"/>
    </source>
</evidence>
<dbReference type="GO" id="GO:0016787">
    <property type="term" value="F:hydrolase activity"/>
    <property type="evidence" value="ECO:0007669"/>
    <property type="project" value="UniProtKB-KW"/>
</dbReference>
<dbReference type="EC" id="3.6.4.12" evidence="5"/>
<dbReference type="InterPro" id="IPR041677">
    <property type="entry name" value="DNA2/NAM7_AAA_11"/>
</dbReference>
<evidence type="ECO:0000256" key="6">
    <source>
        <dbReference type="ARBA" id="ARBA00021516"/>
    </source>
</evidence>
<dbReference type="FunFam" id="3.40.50.300:FF:000721">
    <property type="entry name" value="DNA replication ATP-dependent helicase/nuclease DNA2"/>
    <property type="match status" value="2"/>
</dbReference>
<feature type="domain" description="Helicase ATP-binding" evidence="27">
    <location>
        <begin position="1249"/>
        <end position="1458"/>
    </location>
</feature>
<keyword evidence="21" id="KW-0234">DNA repair</keyword>
<evidence type="ECO:0000256" key="3">
    <source>
        <dbReference type="ARBA" id="ARBA00004173"/>
    </source>
</evidence>
<protein>
    <recommendedName>
        <fullName evidence="6">DNA replication ATP-dependent helicase/nuclease DNA2</fullName>
        <ecNumber evidence="5">3.6.4.12</ecNumber>
    </recommendedName>
    <alternativeName>
        <fullName evidence="24">DNA replication ATP-dependent helicase-like homolog</fullName>
    </alternativeName>
</protein>
<keyword evidence="7" id="KW-0004">4Fe-4S</keyword>
<evidence type="ECO:0000256" key="8">
    <source>
        <dbReference type="ARBA" id="ARBA00022705"/>
    </source>
</evidence>
<dbReference type="InterPro" id="IPR014808">
    <property type="entry name" value="DNA_replication_fac_Dna2_N"/>
</dbReference>
<evidence type="ECO:0000256" key="22">
    <source>
        <dbReference type="ARBA" id="ARBA00023242"/>
    </source>
</evidence>
<evidence type="ECO:0000256" key="19">
    <source>
        <dbReference type="ARBA" id="ARBA00023125"/>
    </source>
</evidence>
<keyword evidence="20" id="KW-0496">Mitochondrion</keyword>
<keyword evidence="10" id="KW-0479">Metal-binding</keyword>
<dbReference type="Gene3D" id="3.90.320.10">
    <property type="match status" value="1"/>
</dbReference>
<evidence type="ECO:0000256" key="16">
    <source>
        <dbReference type="ARBA" id="ARBA00022840"/>
    </source>
</evidence>
<evidence type="ECO:0000256" key="21">
    <source>
        <dbReference type="ARBA" id="ARBA00023204"/>
    </source>
</evidence>
<keyword evidence="22" id="KW-0539">Nucleus</keyword>
<dbReference type="GO" id="GO:0006260">
    <property type="term" value="P:DNA replication"/>
    <property type="evidence" value="ECO:0007669"/>
    <property type="project" value="UniProtKB-KW"/>
</dbReference>
<reference evidence="29" key="1">
    <citation type="submission" date="2025-08" db="UniProtKB">
        <authorList>
            <consortium name="RefSeq"/>
        </authorList>
    </citation>
    <scope>IDENTIFICATION</scope>
    <source>
        <tissue evidence="29">Whole body</tissue>
    </source>
</reference>
<evidence type="ECO:0000256" key="25">
    <source>
        <dbReference type="ARBA" id="ARBA00048432"/>
    </source>
</evidence>
<evidence type="ECO:0000256" key="23">
    <source>
        <dbReference type="ARBA" id="ARBA00023268"/>
    </source>
</evidence>
<keyword evidence="16" id="KW-0067">ATP-binding</keyword>
<keyword evidence="11" id="KW-0547">Nucleotide-binding</keyword>
<dbReference type="GO" id="GO:0005524">
    <property type="term" value="F:ATP binding"/>
    <property type="evidence" value="ECO:0007669"/>
    <property type="project" value="UniProtKB-KW"/>
</dbReference>
<evidence type="ECO:0000256" key="18">
    <source>
        <dbReference type="ARBA" id="ARBA00023014"/>
    </source>
</evidence>
<keyword evidence="23" id="KW-0511">Multifunctional enzyme</keyword>
<keyword evidence="19" id="KW-0238">DNA-binding</keyword>
<dbReference type="InterPro" id="IPR014001">
    <property type="entry name" value="Helicase_ATP-bd"/>
</dbReference>
<evidence type="ECO:0000256" key="9">
    <source>
        <dbReference type="ARBA" id="ARBA00022722"/>
    </source>
</evidence>
<dbReference type="Pfam" id="PF13086">
    <property type="entry name" value="AAA_11"/>
    <property type="match status" value="4"/>
</dbReference>
<dbReference type="InterPro" id="IPR011604">
    <property type="entry name" value="PDDEXK-like_dom_sf"/>
</dbReference>
<dbReference type="InterPro" id="IPR026851">
    <property type="entry name" value="Dna2/JHS1_DEXXQ-box"/>
</dbReference>
<keyword evidence="18" id="KW-0411">Iron-sulfur</keyword>
<comment type="cofactor">
    <cofactor evidence="1">
        <name>[4Fe-4S] cluster</name>
        <dbReference type="ChEBI" id="CHEBI:49883"/>
    </cofactor>
</comment>
<dbReference type="InterPro" id="IPR048459">
    <property type="entry name" value="DNA2_Rift"/>
</dbReference>